<accession>A0A6C0LBB6</accession>
<evidence type="ECO:0000313" key="2">
    <source>
        <dbReference type="EMBL" id="QHU26968.1"/>
    </source>
</evidence>
<dbReference type="EMBL" id="MN740446">
    <property type="protein sequence ID" value="QHU26968.1"/>
    <property type="molecule type" value="Genomic_DNA"/>
</dbReference>
<dbReference type="AlphaFoldDB" id="A0A6C0LBB6"/>
<sequence length="79" mass="9421">MFEEKVQLQLQEQVQVQEQVPVQVQAPKTFYRPARLEDFLDEGDIIISKSDHNKNQSHNDKNYVEKNQQEFGHKKRIKP</sequence>
<proteinExistence type="predicted"/>
<reference evidence="2" key="1">
    <citation type="journal article" date="2020" name="Nature">
        <title>Giant virus diversity and host interactions through global metagenomics.</title>
        <authorList>
            <person name="Schulz F."/>
            <person name="Roux S."/>
            <person name="Paez-Espino D."/>
            <person name="Jungbluth S."/>
            <person name="Walsh D.A."/>
            <person name="Denef V.J."/>
            <person name="McMahon K.D."/>
            <person name="Konstantinidis K.T."/>
            <person name="Eloe-Fadrosh E.A."/>
            <person name="Kyrpides N.C."/>
            <person name="Woyke T."/>
        </authorList>
    </citation>
    <scope>NUCLEOTIDE SEQUENCE</scope>
    <source>
        <strain evidence="2">GVMAG-M-3300027759-42</strain>
    </source>
</reference>
<feature type="region of interest" description="Disordered" evidence="1">
    <location>
        <begin position="47"/>
        <end position="79"/>
    </location>
</feature>
<name>A0A6C0LBB6_9ZZZZ</name>
<organism evidence="2">
    <name type="scientific">viral metagenome</name>
    <dbReference type="NCBI Taxonomy" id="1070528"/>
    <lineage>
        <taxon>unclassified sequences</taxon>
        <taxon>metagenomes</taxon>
        <taxon>organismal metagenomes</taxon>
    </lineage>
</organism>
<feature type="compositionally biased region" description="Basic and acidic residues" evidence="1">
    <location>
        <begin position="49"/>
        <end position="72"/>
    </location>
</feature>
<evidence type="ECO:0000256" key="1">
    <source>
        <dbReference type="SAM" id="MobiDB-lite"/>
    </source>
</evidence>
<protein>
    <submittedName>
        <fullName evidence="2">Uncharacterized protein</fullName>
    </submittedName>
</protein>